<evidence type="ECO:0000256" key="1">
    <source>
        <dbReference type="SAM" id="Phobius"/>
    </source>
</evidence>
<dbReference type="Proteomes" id="UP001215598">
    <property type="component" value="Unassembled WGS sequence"/>
</dbReference>
<evidence type="ECO:0000313" key="3">
    <source>
        <dbReference type="Proteomes" id="UP001215598"/>
    </source>
</evidence>
<dbReference type="EMBL" id="JARKIB010000040">
    <property type="protein sequence ID" value="KAJ7759125.1"/>
    <property type="molecule type" value="Genomic_DNA"/>
</dbReference>
<comment type="caution">
    <text evidence="2">The sequence shown here is derived from an EMBL/GenBank/DDBJ whole genome shotgun (WGS) entry which is preliminary data.</text>
</comment>
<evidence type="ECO:0000313" key="2">
    <source>
        <dbReference type="EMBL" id="KAJ7759125.1"/>
    </source>
</evidence>
<dbReference type="AlphaFoldDB" id="A0AAD7JBF9"/>
<protein>
    <submittedName>
        <fullName evidence="2">Uncharacterized protein</fullName>
    </submittedName>
</protein>
<sequence length="235" mass="25544">MSSVGDASLSLLQSTVPSNHTSNVAIGIMTLILTGFMFLAYYTSPMRLTAILVDALHETEETHLRAIEAGILSGSDDHTKMLLNLQIKVSLIHEASLRHSLSSGQALRELMKGRSLTLFRCIWEVQALQTRIEHELGNIVKAEHLGLGKWMSCLQGANRKGVPVERVKRVGGNIVPGKGRLGLDLFNTASLGQLLGEMVRPKDAKLYLHPAPGVCPVRQQAYQLDTPSGLESSGN</sequence>
<keyword evidence="3" id="KW-1185">Reference proteome</keyword>
<gene>
    <name evidence="2" type="ORF">B0H16DRAFT_1720541</name>
</gene>
<name>A0AAD7JBF9_9AGAR</name>
<organism evidence="2 3">
    <name type="scientific">Mycena metata</name>
    <dbReference type="NCBI Taxonomy" id="1033252"/>
    <lineage>
        <taxon>Eukaryota</taxon>
        <taxon>Fungi</taxon>
        <taxon>Dikarya</taxon>
        <taxon>Basidiomycota</taxon>
        <taxon>Agaricomycotina</taxon>
        <taxon>Agaricomycetes</taxon>
        <taxon>Agaricomycetidae</taxon>
        <taxon>Agaricales</taxon>
        <taxon>Marasmiineae</taxon>
        <taxon>Mycenaceae</taxon>
        <taxon>Mycena</taxon>
    </lineage>
</organism>
<proteinExistence type="predicted"/>
<feature type="transmembrane region" description="Helical" evidence="1">
    <location>
        <begin position="20"/>
        <end position="42"/>
    </location>
</feature>
<accession>A0AAD7JBF9</accession>
<keyword evidence="1" id="KW-1133">Transmembrane helix</keyword>
<keyword evidence="1" id="KW-0812">Transmembrane</keyword>
<keyword evidence="1" id="KW-0472">Membrane</keyword>
<reference evidence="2" key="1">
    <citation type="submission" date="2023-03" db="EMBL/GenBank/DDBJ databases">
        <title>Massive genome expansion in bonnet fungi (Mycena s.s.) driven by repeated elements and novel gene families across ecological guilds.</title>
        <authorList>
            <consortium name="Lawrence Berkeley National Laboratory"/>
            <person name="Harder C.B."/>
            <person name="Miyauchi S."/>
            <person name="Viragh M."/>
            <person name="Kuo A."/>
            <person name="Thoen E."/>
            <person name="Andreopoulos B."/>
            <person name="Lu D."/>
            <person name="Skrede I."/>
            <person name="Drula E."/>
            <person name="Henrissat B."/>
            <person name="Morin E."/>
            <person name="Kohler A."/>
            <person name="Barry K."/>
            <person name="LaButti K."/>
            <person name="Morin E."/>
            <person name="Salamov A."/>
            <person name="Lipzen A."/>
            <person name="Mereny Z."/>
            <person name="Hegedus B."/>
            <person name="Baldrian P."/>
            <person name="Stursova M."/>
            <person name="Weitz H."/>
            <person name="Taylor A."/>
            <person name="Grigoriev I.V."/>
            <person name="Nagy L.G."/>
            <person name="Martin F."/>
            <person name="Kauserud H."/>
        </authorList>
    </citation>
    <scope>NUCLEOTIDE SEQUENCE</scope>
    <source>
        <strain evidence="2">CBHHK182m</strain>
    </source>
</reference>